<feature type="region of interest" description="Disordered" evidence="1">
    <location>
        <begin position="1"/>
        <end position="29"/>
    </location>
</feature>
<proteinExistence type="predicted"/>
<gene>
    <name evidence="2" type="ORF">HAX54_033220</name>
</gene>
<feature type="compositionally biased region" description="Pro residues" evidence="1">
    <location>
        <begin position="9"/>
        <end position="18"/>
    </location>
</feature>
<dbReference type="Proteomes" id="UP000823775">
    <property type="component" value="Unassembled WGS sequence"/>
</dbReference>
<reference evidence="2 3" key="1">
    <citation type="journal article" date="2021" name="BMC Genomics">
        <title>Datura genome reveals duplications of psychoactive alkaloid biosynthetic genes and high mutation rate following tissue culture.</title>
        <authorList>
            <person name="Rajewski A."/>
            <person name="Carter-House D."/>
            <person name="Stajich J."/>
            <person name="Litt A."/>
        </authorList>
    </citation>
    <scope>NUCLEOTIDE SEQUENCE [LARGE SCALE GENOMIC DNA]</scope>
    <source>
        <strain evidence="2">AR-01</strain>
    </source>
</reference>
<evidence type="ECO:0000313" key="3">
    <source>
        <dbReference type="Proteomes" id="UP000823775"/>
    </source>
</evidence>
<sequence>MDSSTDKPSSPPHMPDIPPLASLTPPNEGILGSLLTLPSVASSGSSMETAQRPSHLRKGPMEALVIPHQRPSNFPPCWPILGVVTLSNPILPPCPRLFRVRPTLLFSIQMSGARKRLRRSTGVRTSGSKFPCVSGPASRTRAGRSKAASPSTVPNSFVPKTRSRIKPFSSRKLLKGKMGFPPLLILV</sequence>
<evidence type="ECO:0000256" key="1">
    <source>
        <dbReference type="SAM" id="MobiDB-lite"/>
    </source>
</evidence>
<dbReference type="EMBL" id="JACEIK010004249">
    <property type="protein sequence ID" value="MCD9644785.1"/>
    <property type="molecule type" value="Genomic_DNA"/>
</dbReference>
<feature type="region of interest" description="Disordered" evidence="1">
    <location>
        <begin position="117"/>
        <end position="160"/>
    </location>
</feature>
<comment type="caution">
    <text evidence="2">The sequence shown here is derived from an EMBL/GenBank/DDBJ whole genome shotgun (WGS) entry which is preliminary data.</text>
</comment>
<name>A0ABS8VF03_DATST</name>
<accession>A0ABS8VF03</accession>
<keyword evidence="3" id="KW-1185">Reference proteome</keyword>
<protein>
    <submittedName>
        <fullName evidence="2">Uncharacterized protein</fullName>
    </submittedName>
</protein>
<evidence type="ECO:0000313" key="2">
    <source>
        <dbReference type="EMBL" id="MCD9644785.1"/>
    </source>
</evidence>
<organism evidence="2 3">
    <name type="scientific">Datura stramonium</name>
    <name type="common">Jimsonweed</name>
    <name type="synonym">Common thornapple</name>
    <dbReference type="NCBI Taxonomy" id="4076"/>
    <lineage>
        <taxon>Eukaryota</taxon>
        <taxon>Viridiplantae</taxon>
        <taxon>Streptophyta</taxon>
        <taxon>Embryophyta</taxon>
        <taxon>Tracheophyta</taxon>
        <taxon>Spermatophyta</taxon>
        <taxon>Magnoliopsida</taxon>
        <taxon>eudicotyledons</taxon>
        <taxon>Gunneridae</taxon>
        <taxon>Pentapetalae</taxon>
        <taxon>asterids</taxon>
        <taxon>lamiids</taxon>
        <taxon>Solanales</taxon>
        <taxon>Solanaceae</taxon>
        <taxon>Solanoideae</taxon>
        <taxon>Datureae</taxon>
        <taxon>Datura</taxon>
    </lineage>
</organism>